<dbReference type="RefSeq" id="XP_013778720.1">
    <property type="nucleotide sequence ID" value="XM_013923266.2"/>
</dbReference>
<organism evidence="5 6">
    <name type="scientific">Limulus polyphemus</name>
    <name type="common">Atlantic horseshoe crab</name>
    <dbReference type="NCBI Taxonomy" id="6850"/>
    <lineage>
        <taxon>Eukaryota</taxon>
        <taxon>Metazoa</taxon>
        <taxon>Ecdysozoa</taxon>
        <taxon>Arthropoda</taxon>
        <taxon>Chelicerata</taxon>
        <taxon>Merostomata</taxon>
        <taxon>Xiphosura</taxon>
        <taxon>Limulidae</taxon>
        <taxon>Limulus</taxon>
    </lineage>
</organism>
<dbReference type="PANTHER" id="PTHR15926:SF1">
    <property type="entry name" value="ALL-TRANS RETINOIC ACID-INDUCED DIFFERENTIATION FACTOR"/>
    <property type="match status" value="1"/>
</dbReference>
<evidence type="ECO:0000313" key="5">
    <source>
        <dbReference type="Proteomes" id="UP000694941"/>
    </source>
</evidence>
<name>A0ABM1BBK9_LIMPO</name>
<proteinExistence type="predicted"/>
<evidence type="ECO:0000313" key="6">
    <source>
        <dbReference type="RefSeq" id="XP_013778720.1"/>
    </source>
</evidence>
<comment type="caution">
    <text evidence="1">Lacks conserved residue(s) required for the propagation of feature annotation.</text>
</comment>
<reference evidence="6" key="1">
    <citation type="submission" date="2025-08" db="UniProtKB">
        <authorList>
            <consortium name="RefSeq"/>
        </authorList>
    </citation>
    <scope>IDENTIFICATION</scope>
    <source>
        <tissue evidence="6">Muscle</tissue>
    </source>
</reference>
<feature type="transmembrane region" description="Helical" evidence="2">
    <location>
        <begin position="205"/>
        <end position="225"/>
    </location>
</feature>
<evidence type="ECO:0000259" key="4">
    <source>
        <dbReference type="PROSITE" id="PS50026"/>
    </source>
</evidence>
<feature type="disulfide bond" evidence="1">
    <location>
        <begin position="188"/>
        <end position="197"/>
    </location>
</feature>
<keyword evidence="1" id="KW-0245">EGF-like domain</keyword>
<dbReference type="InterPro" id="IPR042350">
    <property type="entry name" value="ATRAID"/>
</dbReference>
<sequence length="234" mass="26434">MIVHFYRQLKSLILAMTFVVTTYKTGTCGNGMDLFEETTFLDCSFSDYCQRSYVRENVRKYCSEENLTYIERCCFNKTSMANVLVGLDLSNCTLMNVSDLFKNTTNLVILDLEDNPLLNYTKADFLGLTHLEYLYLPENKTCPGGEAAWSSSGTECSGQLNPCNYLNVSCTENGQCHHLGPGIAKCGCLPGHYGYKCLRQGTFPTLTYCLAICIPTVLFSAFFWFTQRRHVKTD</sequence>
<dbReference type="PROSITE" id="PS00022">
    <property type="entry name" value="EGF_1"/>
    <property type="match status" value="1"/>
</dbReference>
<dbReference type="Proteomes" id="UP000694941">
    <property type="component" value="Unplaced"/>
</dbReference>
<dbReference type="InterPro" id="IPR032675">
    <property type="entry name" value="LRR_dom_sf"/>
</dbReference>
<keyword evidence="1" id="KW-1015">Disulfide bond</keyword>
<keyword evidence="2" id="KW-1133">Transmembrane helix</keyword>
<keyword evidence="2" id="KW-0812">Transmembrane</keyword>
<accession>A0ABM1BBK9</accession>
<evidence type="ECO:0000256" key="3">
    <source>
        <dbReference type="SAM" id="SignalP"/>
    </source>
</evidence>
<dbReference type="PANTHER" id="PTHR15926">
    <property type="entry name" value="ALL-TRANS RETINOIC ACID-INDUCED DIFFERENTIATION FACTOR"/>
    <property type="match status" value="1"/>
</dbReference>
<dbReference type="InterPro" id="IPR000742">
    <property type="entry name" value="EGF"/>
</dbReference>
<feature type="chain" id="PRO_5046764348" evidence="3">
    <location>
        <begin position="29"/>
        <end position="234"/>
    </location>
</feature>
<dbReference type="SUPFAM" id="SSF52058">
    <property type="entry name" value="L domain-like"/>
    <property type="match status" value="1"/>
</dbReference>
<dbReference type="PROSITE" id="PS50026">
    <property type="entry name" value="EGF_3"/>
    <property type="match status" value="1"/>
</dbReference>
<feature type="signal peptide" evidence="3">
    <location>
        <begin position="1"/>
        <end position="28"/>
    </location>
</feature>
<gene>
    <name evidence="6" type="primary">LOC106463256</name>
</gene>
<protein>
    <submittedName>
        <fullName evidence="6">All-trans retinoic acid-induced differentiation factor-like</fullName>
    </submittedName>
</protein>
<dbReference type="Gene3D" id="3.80.10.10">
    <property type="entry name" value="Ribonuclease Inhibitor"/>
    <property type="match status" value="1"/>
</dbReference>
<keyword evidence="3" id="KW-0732">Signal</keyword>
<feature type="domain" description="EGF-like" evidence="4">
    <location>
        <begin position="159"/>
        <end position="198"/>
    </location>
</feature>
<keyword evidence="5" id="KW-1185">Reference proteome</keyword>
<dbReference type="GeneID" id="106463256"/>
<evidence type="ECO:0000256" key="2">
    <source>
        <dbReference type="SAM" id="Phobius"/>
    </source>
</evidence>
<keyword evidence="2" id="KW-0472">Membrane</keyword>
<evidence type="ECO:0000256" key="1">
    <source>
        <dbReference type="PROSITE-ProRule" id="PRU00076"/>
    </source>
</evidence>